<dbReference type="SUPFAM" id="SSF48498">
    <property type="entry name" value="Tetracyclin repressor-like, C-terminal domain"/>
    <property type="match status" value="1"/>
</dbReference>
<dbReference type="InterPro" id="IPR036271">
    <property type="entry name" value="Tet_transcr_reg_TetR-rel_C_sf"/>
</dbReference>
<accession>A0ABQ3QT23</accession>
<evidence type="ECO:0000313" key="6">
    <source>
        <dbReference type="EMBL" id="GHI40432.1"/>
    </source>
</evidence>
<keyword evidence="1" id="KW-0678">Repressor</keyword>
<proteinExistence type="predicted"/>
<dbReference type="Gene3D" id="1.10.357.10">
    <property type="entry name" value="Tetracycline Repressor, domain 2"/>
    <property type="match status" value="1"/>
</dbReference>
<feature type="region of interest" description="Disordered" evidence="4">
    <location>
        <begin position="1"/>
        <end position="21"/>
    </location>
</feature>
<evidence type="ECO:0000259" key="5">
    <source>
        <dbReference type="Pfam" id="PF02909"/>
    </source>
</evidence>
<evidence type="ECO:0000256" key="3">
    <source>
        <dbReference type="ARBA" id="ARBA00023163"/>
    </source>
</evidence>
<dbReference type="EMBL" id="BNDY01000017">
    <property type="protein sequence ID" value="GHI40432.1"/>
    <property type="molecule type" value="Genomic_DNA"/>
</dbReference>
<sequence length="135" mass="14821">MAQAAMEPHATAPLPTPQDDWRDWFADNTRSFRHTLLMRRDGARLHAGSTPSGDLDRIRRKMGFLIASGVPERDARMAMLAAGRFTIGSVLEEQADTHPEDSATQPADMPAIDHDSAFEAGLTLILDGLIHRTGM</sequence>
<name>A0ABQ3QT23_9ACTN</name>
<keyword evidence="3" id="KW-0804">Transcription</keyword>
<evidence type="ECO:0000256" key="2">
    <source>
        <dbReference type="ARBA" id="ARBA00023015"/>
    </source>
</evidence>
<keyword evidence="7" id="KW-1185">Reference proteome</keyword>
<dbReference type="InterPro" id="IPR003012">
    <property type="entry name" value="Tet_transcr_reg_TetR"/>
</dbReference>
<evidence type="ECO:0000256" key="1">
    <source>
        <dbReference type="ARBA" id="ARBA00022491"/>
    </source>
</evidence>
<protein>
    <recommendedName>
        <fullName evidence="5">Tetracycline repressor TetR C-terminal domain-containing protein</fullName>
    </recommendedName>
</protein>
<feature type="domain" description="Tetracycline repressor TetR C-terminal" evidence="5">
    <location>
        <begin position="15"/>
        <end position="104"/>
    </location>
</feature>
<evidence type="ECO:0000313" key="7">
    <source>
        <dbReference type="Proteomes" id="UP001050808"/>
    </source>
</evidence>
<dbReference type="PRINTS" id="PR00400">
    <property type="entry name" value="TETREPRESSOR"/>
</dbReference>
<evidence type="ECO:0000256" key="4">
    <source>
        <dbReference type="SAM" id="MobiDB-lite"/>
    </source>
</evidence>
<keyword evidence="2" id="KW-0805">Transcription regulation</keyword>
<organism evidence="6 7">
    <name type="scientific">Streptomyces violascens</name>
    <dbReference type="NCBI Taxonomy" id="67381"/>
    <lineage>
        <taxon>Bacteria</taxon>
        <taxon>Bacillati</taxon>
        <taxon>Actinomycetota</taxon>
        <taxon>Actinomycetes</taxon>
        <taxon>Kitasatosporales</taxon>
        <taxon>Streptomycetaceae</taxon>
        <taxon>Streptomyces</taxon>
    </lineage>
</organism>
<dbReference type="Pfam" id="PF02909">
    <property type="entry name" value="TetR_C_1"/>
    <property type="match status" value="1"/>
</dbReference>
<dbReference type="InterPro" id="IPR004111">
    <property type="entry name" value="Repressor_TetR_C"/>
</dbReference>
<reference evidence="6" key="1">
    <citation type="submission" date="2024-05" db="EMBL/GenBank/DDBJ databases">
        <title>Whole genome shotgun sequence of Streptomyces violascens NBRC 12920.</title>
        <authorList>
            <person name="Komaki H."/>
            <person name="Tamura T."/>
        </authorList>
    </citation>
    <scope>NUCLEOTIDE SEQUENCE</scope>
    <source>
        <strain evidence="6">NBRC 12920</strain>
    </source>
</reference>
<comment type="caution">
    <text evidence="6">The sequence shown here is derived from an EMBL/GenBank/DDBJ whole genome shotgun (WGS) entry which is preliminary data.</text>
</comment>
<gene>
    <name evidence="6" type="ORF">Sviol_48400</name>
</gene>
<dbReference type="Proteomes" id="UP001050808">
    <property type="component" value="Unassembled WGS sequence"/>
</dbReference>